<dbReference type="RefSeq" id="WP_043493744.1">
    <property type="nucleotide sequence ID" value="NZ_CALJTU010000120.1"/>
</dbReference>
<gene>
    <name evidence="1" type="ORF">NCTC8105_02929</name>
</gene>
<dbReference type="Proteomes" id="UP000254821">
    <property type="component" value="Unassembled WGS sequence"/>
</dbReference>
<evidence type="ECO:0000313" key="2">
    <source>
        <dbReference type="Proteomes" id="UP000254821"/>
    </source>
</evidence>
<proteinExistence type="predicted"/>
<name>A0A377PL22_HAFAL</name>
<organism evidence="1 2">
    <name type="scientific">Hafnia alvei</name>
    <dbReference type="NCBI Taxonomy" id="569"/>
    <lineage>
        <taxon>Bacteria</taxon>
        <taxon>Pseudomonadati</taxon>
        <taxon>Pseudomonadota</taxon>
        <taxon>Gammaproteobacteria</taxon>
        <taxon>Enterobacterales</taxon>
        <taxon>Hafniaceae</taxon>
        <taxon>Hafnia</taxon>
    </lineage>
</organism>
<evidence type="ECO:0008006" key="3">
    <source>
        <dbReference type="Google" id="ProtNLM"/>
    </source>
</evidence>
<accession>A0A377PL22</accession>
<dbReference type="AlphaFoldDB" id="A0A377PL22"/>
<evidence type="ECO:0000313" key="1">
    <source>
        <dbReference type="EMBL" id="STQ80802.1"/>
    </source>
</evidence>
<sequence>MKKYILSPLLPVSLPALFSMLLPAVLVGCVSTPNGFVRLDEHEANQAVIYRYDPEKVNKAAMDADALSYCKENGFDNATQIPPLASTVPTLKRMAYTCSYAVKKR</sequence>
<reference evidence="1 2" key="1">
    <citation type="submission" date="2018-06" db="EMBL/GenBank/DDBJ databases">
        <authorList>
            <consortium name="Pathogen Informatics"/>
            <person name="Doyle S."/>
        </authorList>
    </citation>
    <scope>NUCLEOTIDE SEQUENCE [LARGE SCALE GENOMIC DNA]</scope>
    <source>
        <strain evidence="1 2">NCTC8105</strain>
    </source>
</reference>
<protein>
    <recommendedName>
        <fullName evidence="3">Lipoprotein</fullName>
    </recommendedName>
</protein>
<dbReference type="EMBL" id="UGHP01000001">
    <property type="protein sequence ID" value="STQ80802.1"/>
    <property type="molecule type" value="Genomic_DNA"/>
</dbReference>
<dbReference type="PROSITE" id="PS51257">
    <property type="entry name" value="PROKAR_LIPOPROTEIN"/>
    <property type="match status" value="1"/>
</dbReference>